<accession>A0A0M0GFR9</accession>
<dbReference type="PATRIC" id="fig|1459.3.peg.4092"/>
<evidence type="ECO:0000256" key="2">
    <source>
        <dbReference type="SAM" id="MobiDB-lite"/>
    </source>
</evidence>
<evidence type="ECO:0000256" key="1">
    <source>
        <dbReference type="SAM" id="Coils"/>
    </source>
</evidence>
<dbReference type="Pfam" id="PF19824">
    <property type="entry name" value="Tlp"/>
    <property type="match status" value="1"/>
</dbReference>
<feature type="coiled-coil region" evidence="1">
    <location>
        <begin position="15"/>
        <end position="42"/>
    </location>
</feature>
<reference evidence="4" key="1">
    <citation type="submission" date="2015-07" db="EMBL/GenBank/DDBJ databases">
        <title>Fjat-10036 dsm4.</title>
        <authorList>
            <person name="Liu B."/>
            <person name="Wang J."/>
            <person name="Zhu Y."/>
            <person name="Liu G."/>
            <person name="Chen Q."/>
            <person name="Chen Z."/>
            <person name="Lan J."/>
            <person name="Che J."/>
            <person name="Ge C."/>
            <person name="Shi H."/>
            <person name="Pan Z."/>
            <person name="Liu X."/>
        </authorList>
    </citation>
    <scope>NUCLEOTIDE SEQUENCE [LARGE SCALE GENOMIC DNA]</scope>
    <source>
        <strain evidence="4">DSM 4</strain>
    </source>
</reference>
<dbReference type="EMBL" id="LGUF01000007">
    <property type="protein sequence ID" value="KON88613.1"/>
    <property type="molecule type" value="Genomic_DNA"/>
</dbReference>
<dbReference type="OrthoDB" id="1799076at2"/>
<protein>
    <submittedName>
        <fullName evidence="3">Small acid-soluble spore protein Tlp</fullName>
    </submittedName>
</protein>
<sequence>MAYNRPNPDDRSDNVEKLQSMIVHTIENMDEAEESMKFANAEDLARIEAKNERRRESLASFRSEIKDESQAQQNGNKNENN</sequence>
<keyword evidence="1" id="KW-0175">Coiled coil</keyword>
<evidence type="ECO:0000313" key="3">
    <source>
        <dbReference type="EMBL" id="KON88613.1"/>
    </source>
</evidence>
<name>A0A0M0GFR9_SPOGL</name>
<dbReference type="STRING" id="1459.AF332_18590"/>
<dbReference type="AlphaFoldDB" id="A0A0M0GFR9"/>
<dbReference type="Proteomes" id="UP000037109">
    <property type="component" value="Unassembled WGS sequence"/>
</dbReference>
<dbReference type="InterPro" id="IPR017524">
    <property type="entry name" value="SASP_thioredoxin-like"/>
</dbReference>
<comment type="caution">
    <text evidence="3">The sequence shown here is derived from an EMBL/GenBank/DDBJ whole genome shotgun (WGS) entry which is preliminary data.</text>
</comment>
<dbReference type="NCBIfam" id="TIGR03090">
    <property type="entry name" value="SASP_tlp"/>
    <property type="match status" value="1"/>
</dbReference>
<keyword evidence="4" id="KW-1185">Reference proteome</keyword>
<feature type="compositionally biased region" description="Basic and acidic residues" evidence="2">
    <location>
        <begin position="52"/>
        <end position="69"/>
    </location>
</feature>
<gene>
    <name evidence="3" type="ORF">AF332_18590</name>
</gene>
<organism evidence="3 4">
    <name type="scientific">Sporosarcina globispora</name>
    <name type="common">Bacillus globisporus</name>
    <dbReference type="NCBI Taxonomy" id="1459"/>
    <lineage>
        <taxon>Bacteria</taxon>
        <taxon>Bacillati</taxon>
        <taxon>Bacillota</taxon>
        <taxon>Bacilli</taxon>
        <taxon>Bacillales</taxon>
        <taxon>Caryophanaceae</taxon>
        <taxon>Sporosarcina</taxon>
    </lineage>
</organism>
<evidence type="ECO:0000313" key="4">
    <source>
        <dbReference type="Proteomes" id="UP000037109"/>
    </source>
</evidence>
<dbReference type="HAMAP" id="MF_01506">
    <property type="entry name" value="Tlp"/>
    <property type="match status" value="1"/>
</dbReference>
<feature type="region of interest" description="Disordered" evidence="2">
    <location>
        <begin position="52"/>
        <end position="81"/>
    </location>
</feature>
<feature type="compositionally biased region" description="Polar residues" evidence="2">
    <location>
        <begin position="70"/>
        <end position="81"/>
    </location>
</feature>
<proteinExistence type="inferred from homology"/>
<dbReference type="RefSeq" id="WP_053435990.1">
    <property type="nucleotide sequence ID" value="NZ_LGUF01000007.1"/>
</dbReference>